<gene>
    <name evidence="2" type="ORF">UW79_C0009G0024</name>
</gene>
<evidence type="ECO:0000313" key="3">
    <source>
        <dbReference type="Proteomes" id="UP000034032"/>
    </source>
</evidence>
<dbReference type="Proteomes" id="UP000034032">
    <property type="component" value="Unassembled WGS sequence"/>
</dbReference>
<name>A0A0G1KFL7_9BACT</name>
<dbReference type="AlphaFoldDB" id="A0A0G1KFL7"/>
<comment type="caution">
    <text evidence="2">The sequence shown here is derived from an EMBL/GenBank/DDBJ whole genome shotgun (WGS) entry which is preliminary data.</text>
</comment>
<dbReference type="Pfam" id="PF26593">
    <property type="entry name" value="TraC-like"/>
    <property type="match status" value="1"/>
</dbReference>
<evidence type="ECO:0000259" key="1">
    <source>
        <dbReference type="Pfam" id="PF26593"/>
    </source>
</evidence>
<organism evidence="2 3">
    <name type="scientific">Candidatus Yanofskybacteria bacterium GW2011_GWA2_44_9</name>
    <dbReference type="NCBI Taxonomy" id="1619025"/>
    <lineage>
        <taxon>Bacteria</taxon>
        <taxon>Candidatus Yanofskyibacteriota</taxon>
    </lineage>
</organism>
<proteinExistence type="predicted"/>
<protein>
    <recommendedName>
        <fullName evidence="1">TraC-like domain-containing protein</fullName>
    </recommendedName>
</protein>
<reference evidence="2 3" key="1">
    <citation type="journal article" date="2015" name="Nature">
        <title>rRNA introns, odd ribosomes, and small enigmatic genomes across a large radiation of phyla.</title>
        <authorList>
            <person name="Brown C.T."/>
            <person name="Hug L.A."/>
            <person name="Thomas B.C."/>
            <person name="Sharon I."/>
            <person name="Castelle C.J."/>
            <person name="Singh A."/>
            <person name="Wilkins M.J."/>
            <person name="Williams K.H."/>
            <person name="Banfield J.F."/>
        </authorList>
    </citation>
    <scope>NUCLEOTIDE SEQUENCE [LARGE SCALE GENOMIC DNA]</scope>
</reference>
<accession>A0A0G1KFL7</accession>
<dbReference type="EMBL" id="LCJR01000009">
    <property type="protein sequence ID" value="KKT82310.1"/>
    <property type="molecule type" value="Genomic_DNA"/>
</dbReference>
<sequence length="217" mass="24561">MAAPNQSTQQLVDIAEIRDNIVILKDGSLRAVVEVSAINFELRSEDEQVAILQNFQRFLNSVDFSLQLSTISRRLFIDTYLKYVEETTRTVTNELLRIQSQEYIKFVKELSALANIMSKKFYIVVPFYAFENPAKAGIGAGLKSILKPSTGAKKLSEEQFNIYRDQILQRAELVYGNLVGLGLRTKLLGQEELINLFYNLYNPTTDQTAQKGPQGNV</sequence>
<dbReference type="InterPro" id="IPR058596">
    <property type="entry name" value="TraC-like_dom"/>
</dbReference>
<evidence type="ECO:0000313" key="2">
    <source>
        <dbReference type="EMBL" id="KKT82310.1"/>
    </source>
</evidence>
<feature type="domain" description="TraC-like" evidence="1">
    <location>
        <begin position="22"/>
        <end position="126"/>
    </location>
</feature>